<evidence type="ECO:0000313" key="3">
    <source>
        <dbReference type="Proteomes" id="UP001362999"/>
    </source>
</evidence>
<feature type="region of interest" description="Disordered" evidence="1">
    <location>
        <begin position="1276"/>
        <end position="1324"/>
    </location>
</feature>
<evidence type="ECO:0000313" key="2">
    <source>
        <dbReference type="EMBL" id="KAK7048529.1"/>
    </source>
</evidence>
<organism evidence="2 3">
    <name type="scientific">Favolaschia claudopus</name>
    <dbReference type="NCBI Taxonomy" id="2862362"/>
    <lineage>
        <taxon>Eukaryota</taxon>
        <taxon>Fungi</taxon>
        <taxon>Dikarya</taxon>
        <taxon>Basidiomycota</taxon>
        <taxon>Agaricomycotina</taxon>
        <taxon>Agaricomycetes</taxon>
        <taxon>Agaricomycetidae</taxon>
        <taxon>Agaricales</taxon>
        <taxon>Marasmiineae</taxon>
        <taxon>Mycenaceae</taxon>
        <taxon>Favolaschia</taxon>
    </lineage>
</organism>
<protein>
    <submittedName>
        <fullName evidence="2">GLOBIN domain-containing protein</fullName>
    </submittedName>
</protein>
<feature type="compositionally biased region" description="Low complexity" evidence="1">
    <location>
        <begin position="1184"/>
        <end position="1197"/>
    </location>
</feature>
<dbReference type="EMBL" id="JAWWNJ010000009">
    <property type="protein sequence ID" value="KAK7048529.1"/>
    <property type="molecule type" value="Genomic_DNA"/>
</dbReference>
<feature type="region of interest" description="Disordered" evidence="1">
    <location>
        <begin position="1219"/>
        <end position="1254"/>
    </location>
</feature>
<evidence type="ECO:0000256" key="1">
    <source>
        <dbReference type="SAM" id="MobiDB-lite"/>
    </source>
</evidence>
<feature type="region of interest" description="Disordered" evidence="1">
    <location>
        <begin position="1062"/>
        <end position="1082"/>
    </location>
</feature>
<dbReference type="SUPFAM" id="SSF48371">
    <property type="entry name" value="ARM repeat"/>
    <property type="match status" value="1"/>
</dbReference>
<keyword evidence="3" id="KW-1185">Reference proteome</keyword>
<dbReference type="Proteomes" id="UP001362999">
    <property type="component" value="Unassembled WGS sequence"/>
</dbReference>
<gene>
    <name evidence="2" type="ORF">R3P38DRAFT_2869931</name>
</gene>
<proteinExistence type="predicted"/>
<dbReference type="InterPro" id="IPR016024">
    <property type="entry name" value="ARM-type_fold"/>
</dbReference>
<reference evidence="2 3" key="1">
    <citation type="journal article" date="2024" name="J Genomics">
        <title>Draft genome sequencing and assembly of Favolaschia claudopus CIRM-BRFM 2984 isolated from oak limbs.</title>
        <authorList>
            <person name="Navarro D."/>
            <person name="Drula E."/>
            <person name="Chaduli D."/>
            <person name="Cazenave R."/>
            <person name="Ahrendt S."/>
            <person name="Wang J."/>
            <person name="Lipzen A."/>
            <person name="Daum C."/>
            <person name="Barry K."/>
            <person name="Grigoriev I.V."/>
            <person name="Favel A."/>
            <person name="Rosso M.N."/>
            <person name="Martin F."/>
        </authorList>
    </citation>
    <scope>NUCLEOTIDE SEQUENCE [LARGE SCALE GENOMIC DNA]</scope>
    <source>
        <strain evidence="2 3">CIRM-BRFM 2984</strain>
    </source>
</reference>
<feature type="compositionally biased region" description="Pro residues" evidence="1">
    <location>
        <begin position="1231"/>
        <end position="1241"/>
    </location>
</feature>
<feature type="compositionally biased region" description="Basic and acidic residues" evidence="1">
    <location>
        <begin position="1150"/>
        <end position="1159"/>
    </location>
</feature>
<name>A0AAW0DAD5_9AGAR</name>
<comment type="caution">
    <text evidence="2">The sequence shown here is derived from an EMBL/GenBank/DDBJ whole genome shotgun (WGS) entry which is preliminary data.</text>
</comment>
<accession>A0AAW0DAD5</accession>
<feature type="region of interest" description="Disordered" evidence="1">
    <location>
        <begin position="1143"/>
        <end position="1203"/>
    </location>
</feature>
<sequence length="1382" mass="152002">MKSLTLQKENLPNQELISCSAEKNPINSQSAKAGSAPLKTILDNTPSHISSCRMPPASTPHAGNFDDPLQCHAYFMSPAETLLESTSLEHNAVSLHDLIEAYNTFSLRIKAQIRQILKAESTPPALALLEGCSSQLSEALRRDLKRAREEPLTHSPHITRIYDSFHGAPPPDDDEIRISRDMALLGQQVLRFLSDIFCFPPLYSIFTINDLKTMLHELLTLGSAPSIPHPASRRIWTLVVWIISVQNLPSEVVSPVKRDIVSVLSRALEGEIGKDQAKLDGLQATSQLLKQHPSVFISPLSALLPCILQYSISDTPILRLHAVSALGKFALAKIHTLSTTASRCHASISTSLTTFINAQMSKSKSAQSQLPLRTLLTAALTARNPGHPADSPFWAVQLLASFVILLGDAEFSTPNALKLTLQSLQQLAVHKQRLVHMLHPHVWKCLVWVFSRLPAPTGDAEDIRDPVFRTLKQDLRGGIGLALILSLLGCATTADTTDPVSKVLDVLADMIAHKDRLIQAEGIALLTQLLYAPSGPQPNAQPFNIWVPQIFDGSLLHSSRDSVITTIRSLPRLSPNQVRQLTDPEILAHWDVLADLWVKATNISLGQEFPDLKLDPPYATTEEYKQNLLHGWQSLLLMPSDLTQGFSHLTAKEPFAGRIAALICSFIVPTGSVDGQLERLVLIGKMWRTMANVFQHDWLTKPAEKVLGAVLQVGYDLANEQVRVAWADLGSELLSLGLPSALDVVRGQGEAQMPSELQRQLWMLAVNSVQKAETPAPWMDLAYLLAIPLGGWTMSDTEVELWDGLLRTVDAQKKSVPTMLFIEQVFRNIKDRSRLSESPHQFLALLSSVDLSNMTELPLTTTNCIAQVICDLHPQQSVASVSIQIIRELRNVILSTPLDLALPLLLELQDSLCQWLEDDESVLEGDVRAEVTECLYTAPLSIISGLQPSGQTLISISRFLSTVADANAFESFWRATYHGREEFYDLYPDNIKTSLKAMNDVYGGSLAANLSPGPSQMESSSVIGSQLPSSSFDYYADDSKYPFETDTIGIGGTRHMDVHERGNSASTVRPYTPSVHTPPRIPVRPVSTALEQLQDYSSRLDDSSVSSLIHTSASLPRPAAHAEMSEINFDGLKRPAESDGYISARKRRRIDSPSYRREPINAVAGPSRLSGQSISEPVTRRESPALSEPSSSLPAPSRKSKGKRKLVLDFVEVPSYAASQRSRRQDCSLPTPSPSFRPPAPRAAAPVEEEEEDYASWEAGLSVAQVKEVQQALGYPTDYSSSDIGSQPIDVDVDMDEPPGPSHRASPKRRSQTVPVPRREAPRTPLRRIKTTSARLDALERAYAVVADDASQIPVEDLVHATRLVHQIGAALNEQMSRKLDR</sequence>